<protein>
    <recommendedName>
        <fullName evidence="1">DUF6504 domain-containing protein</fullName>
    </recommendedName>
</protein>
<name>A0A0N8GRB9_9CHLR</name>
<sequence length="75" mass="9347">MQIEPIQLTHKRHNYLPMAFLWRGISHQVARIERVWSREARWARPPRHYFRVRCTNNQVYNIFQDVRLNAWCVER</sequence>
<accession>A0A0N8GRB9</accession>
<dbReference type="AlphaFoldDB" id="A0A0N8GRB9"/>
<evidence type="ECO:0000259" key="1">
    <source>
        <dbReference type="Pfam" id="PF20114"/>
    </source>
</evidence>
<dbReference type="OrthoDB" id="9788640at2"/>
<dbReference type="InterPro" id="IPR045443">
    <property type="entry name" value="DUF6504"/>
</dbReference>
<reference evidence="2 3" key="1">
    <citation type="submission" date="2015-07" db="EMBL/GenBank/DDBJ databases">
        <title>Whole genome sequence of Herpetosiphon geysericola DSM 7119.</title>
        <authorList>
            <person name="Hemp J."/>
            <person name="Ward L.M."/>
            <person name="Pace L.A."/>
            <person name="Fischer W.W."/>
        </authorList>
    </citation>
    <scope>NUCLEOTIDE SEQUENCE [LARGE SCALE GENOMIC DNA]</scope>
    <source>
        <strain evidence="2 3">DSM 7119</strain>
    </source>
</reference>
<dbReference type="STRING" id="70996.SE18_14390"/>
<proteinExistence type="predicted"/>
<feature type="domain" description="DUF6504" evidence="1">
    <location>
        <begin position="10"/>
        <end position="65"/>
    </location>
</feature>
<dbReference type="Proteomes" id="UP000050277">
    <property type="component" value="Unassembled WGS sequence"/>
</dbReference>
<organism evidence="2 3">
    <name type="scientific">Herpetosiphon geysericola</name>
    <dbReference type="NCBI Taxonomy" id="70996"/>
    <lineage>
        <taxon>Bacteria</taxon>
        <taxon>Bacillati</taxon>
        <taxon>Chloroflexota</taxon>
        <taxon>Chloroflexia</taxon>
        <taxon>Herpetosiphonales</taxon>
        <taxon>Herpetosiphonaceae</taxon>
        <taxon>Herpetosiphon</taxon>
    </lineage>
</organism>
<comment type="caution">
    <text evidence="2">The sequence shown here is derived from an EMBL/GenBank/DDBJ whole genome shotgun (WGS) entry which is preliminary data.</text>
</comment>
<dbReference type="EMBL" id="LGKP01000022">
    <property type="protein sequence ID" value="KPL86066.1"/>
    <property type="molecule type" value="Genomic_DNA"/>
</dbReference>
<keyword evidence="3" id="KW-1185">Reference proteome</keyword>
<dbReference type="Pfam" id="PF20114">
    <property type="entry name" value="DUF6504"/>
    <property type="match status" value="1"/>
</dbReference>
<evidence type="ECO:0000313" key="2">
    <source>
        <dbReference type="EMBL" id="KPL86066.1"/>
    </source>
</evidence>
<dbReference type="RefSeq" id="WP_054535155.1">
    <property type="nucleotide sequence ID" value="NZ_LGKP01000022.1"/>
</dbReference>
<gene>
    <name evidence="2" type="ORF">SE18_14390</name>
</gene>
<evidence type="ECO:0000313" key="3">
    <source>
        <dbReference type="Proteomes" id="UP000050277"/>
    </source>
</evidence>